<dbReference type="InterPro" id="IPR003661">
    <property type="entry name" value="HisK_dim/P_dom"/>
</dbReference>
<keyword evidence="4" id="KW-0808">Transferase</keyword>
<evidence type="ECO:0000256" key="6">
    <source>
        <dbReference type="PROSITE-ProRule" id="PRU00169"/>
    </source>
</evidence>
<dbReference type="GO" id="GO:0000155">
    <property type="term" value="F:phosphorelay sensor kinase activity"/>
    <property type="evidence" value="ECO:0007669"/>
    <property type="project" value="InterPro"/>
</dbReference>
<proteinExistence type="predicted"/>
<dbReference type="InterPro" id="IPR005467">
    <property type="entry name" value="His_kinase_dom"/>
</dbReference>
<feature type="region of interest" description="Disordered" evidence="7">
    <location>
        <begin position="963"/>
        <end position="1009"/>
    </location>
</feature>
<dbReference type="InterPro" id="IPR036890">
    <property type="entry name" value="HATPase_C_sf"/>
</dbReference>
<evidence type="ECO:0000256" key="7">
    <source>
        <dbReference type="SAM" id="MobiDB-lite"/>
    </source>
</evidence>
<evidence type="ECO:0000259" key="9">
    <source>
        <dbReference type="PROSITE" id="PS50110"/>
    </source>
</evidence>
<dbReference type="SUPFAM" id="SSF52172">
    <property type="entry name" value="CheY-like"/>
    <property type="match status" value="1"/>
</dbReference>
<reference evidence="10" key="1">
    <citation type="submission" date="2020-06" db="EMBL/GenBank/DDBJ databases">
        <authorList>
            <person name="Onetto C."/>
        </authorList>
    </citation>
    <scope>NUCLEOTIDE SEQUENCE</scope>
</reference>
<dbReference type="CDD" id="cd00082">
    <property type="entry name" value="HisKA"/>
    <property type="match status" value="1"/>
</dbReference>
<comment type="caution">
    <text evidence="10">The sequence shown here is derived from an EMBL/GenBank/DDBJ whole genome shotgun (WGS) entry which is preliminary data.</text>
</comment>
<dbReference type="SUPFAM" id="SSF47384">
    <property type="entry name" value="Homodimeric domain of signal transducing histidine kinase"/>
    <property type="match status" value="1"/>
</dbReference>
<feature type="region of interest" description="Disordered" evidence="7">
    <location>
        <begin position="409"/>
        <end position="451"/>
    </location>
</feature>
<dbReference type="Gene3D" id="3.30.565.10">
    <property type="entry name" value="Histidine kinase-like ATPase, C-terminal domain"/>
    <property type="match status" value="1"/>
</dbReference>
<dbReference type="SUPFAM" id="SSF55781">
    <property type="entry name" value="GAF domain-like"/>
    <property type="match status" value="1"/>
</dbReference>
<organism evidence="10 11">
    <name type="scientific">Aureobasidium vineae</name>
    <dbReference type="NCBI Taxonomy" id="2773715"/>
    <lineage>
        <taxon>Eukaryota</taxon>
        <taxon>Fungi</taxon>
        <taxon>Dikarya</taxon>
        <taxon>Ascomycota</taxon>
        <taxon>Pezizomycotina</taxon>
        <taxon>Dothideomycetes</taxon>
        <taxon>Dothideomycetidae</taxon>
        <taxon>Dothideales</taxon>
        <taxon>Saccotheciaceae</taxon>
        <taxon>Aureobasidium</taxon>
    </lineage>
</organism>
<evidence type="ECO:0000313" key="10">
    <source>
        <dbReference type="EMBL" id="CAD0085546.1"/>
    </source>
</evidence>
<feature type="compositionally biased region" description="Polar residues" evidence="7">
    <location>
        <begin position="965"/>
        <end position="994"/>
    </location>
</feature>
<dbReference type="PANTHER" id="PTHR43047">
    <property type="entry name" value="TWO-COMPONENT HISTIDINE PROTEIN KINASE"/>
    <property type="match status" value="1"/>
</dbReference>
<dbReference type="SMART" id="SM00065">
    <property type="entry name" value="GAF"/>
    <property type="match status" value="1"/>
</dbReference>
<keyword evidence="11" id="KW-1185">Reference proteome</keyword>
<dbReference type="EC" id="2.7.13.3" evidence="2"/>
<dbReference type="InterPro" id="IPR036097">
    <property type="entry name" value="HisK_dim/P_sf"/>
</dbReference>
<dbReference type="Pfam" id="PF00512">
    <property type="entry name" value="HisKA"/>
    <property type="match status" value="1"/>
</dbReference>
<dbReference type="Pfam" id="PF02518">
    <property type="entry name" value="HATPase_c"/>
    <property type="match status" value="1"/>
</dbReference>
<dbReference type="InterPro" id="IPR003018">
    <property type="entry name" value="GAF"/>
</dbReference>
<feature type="compositionally biased region" description="Basic and acidic residues" evidence="7">
    <location>
        <begin position="640"/>
        <end position="655"/>
    </location>
</feature>
<evidence type="ECO:0000256" key="4">
    <source>
        <dbReference type="ARBA" id="ARBA00022679"/>
    </source>
</evidence>
<name>A0A9N8JIC1_9PEZI</name>
<dbReference type="GO" id="GO:0009927">
    <property type="term" value="F:histidine phosphotransfer kinase activity"/>
    <property type="evidence" value="ECO:0007669"/>
    <property type="project" value="TreeGrafter"/>
</dbReference>
<feature type="modified residue" description="4-aspartylphosphate" evidence="6">
    <location>
        <position position="1068"/>
    </location>
</feature>
<evidence type="ECO:0000256" key="5">
    <source>
        <dbReference type="ARBA" id="ARBA00022777"/>
    </source>
</evidence>
<dbReference type="Gene3D" id="3.40.50.2300">
    <property type="match status" value="1"/>
</dbReference>
<dbReference type="InterPro" id="IPR004358">
    <property type="entry name" value="Sig_transdc_His_kin-like_C"/>
</dbReference>
<comment type="catalytic activity">
    <reaction evidence="1">
        <text>ATP + protein L-histidine = ADP + protein N-phospho-L-histidine.</text>
        <dbReference type="EC" id="2.7.13.3"/>
    </reaction>
</comment>
<feature type="region of interest" description="Disordered" evidence="7">
    <location>
        <begin position="636"/>
        <end position="655"/>
    </location>
</feature>
<dbReference type="PROSITE" id="PS50110">
    <property type="entry name" value="RESPONSE_REGULATORY"/>
    <property type="match status" value="1"/>
</dbReference>
<dbReference type="SMART" id="SM00448">
    <property type="entry name" value="REC"/>
    <property type="match status" value="1"/>
</dbReference>
<gene>
    <name evidence="10" type="ORF">AWRI4619_LOCUS3856</name>
</gene>
<dbReference type="SMART" id="SM00388">
    <property type="entry name" value="HisKA"/>
    <property type="match status" value="1"/>
</dbReference>
<keyword evidence="5" id="KW-0418">Kinase</keyword>
<dbReference type="Pfam" id="PF00072">
    <property type="entry name" value="Response_reg"/>
    <property type="match status" value="1"/>
</dbReference>
<dbReference type="InterPro" id="IPR003594">
    <property type="entry name" value="HATPase_dom"/>
</dbReference>
<dbReference type="GO" id="GO:0005886">
    <property type="term" value="C:plasma membrane"/>
    <property type="evidence" value="ECO:0007669"/>
    <property type="project" value="TreeGrafter"/>
</dbReference>
<dbReference type="FunFam" id="1.10.287.130:FF:000023">
    <property type="entry name" value="Sensor histidine kinase/response regulator, putative"/>
    <property type="match status" value="1"/>
</dbReference>
<dbReference type="CDD" id="cd17546">
    <property type="entry name" value="REC_hyHK_CKI1_RcsC-like"/>
    <property type="match status" value="1"/>
</dbReference>
<dbReference type="SUPFAM" id="SSF55874">
    <property type="entry name" value="ATPase domain of HSP90 chaperone/DNA topoisomerase II/histidine kinase"/>
    <property type="match status" value="1"/>
</dbReference>
<dbReference type="SMART" id="SM00387">
    <property type="entry name" value="HATPase_c"/>
    <property type="match status" value="1"/>
</dbReference>
<dbReference type="PROSITE" id="PS50109">
    <property type="entry name" value="HIS_KIN"/>
    <property type="match status" value="1"/>
</dbReference>
<protein>
    <recommendedName>
        <fullName evidence="2">histidine kinase</fullName>
        <ecNumber evidence="2">2.7.13.3</ecNumber>
    </recommendedName>
</protein>
<evidence type="ECO:0000256" key="2">
    <source>
        <dbReference type="ARBA" id="ARBA00012438"/>
    </source>
</evidence>
<dbReference type="Gene3D" id="1.10.287.130">
    <property type="match status" value="1"/>
</dbReference>
<evidence type="ECO:0000313" key="11">
    <source>
        <dbReference type="Proteomes" id="UP000716446"/>
    </source>
</evidence>
<feature type="domain" description="Response regulatory" evidence="9">
    <location>
        <begin position="1013"/>
        <end position="1138"/>
    </location>
</feature>
<dbReference type="InterPro" id="IPR011006">
    <property type="entry name" value="CheY-like_superfamily"/>
</dbReference>
<evidence type="ECO:0000259" key="8">
    <source>
        <dbReference type="PROSITE" id="PS50109"/>
    </source>
</evidence>
<dbReference type="PRINTS" id="PR00344">
    <property type="entry name" value="BCTRLSENSOR"/>
</dbReference>
<dbReference type="InterPro" id="IPR001789">
    <property type="entry name" value="Sig_transdc_resp-reg_receiver"/>
</dbReference>
<dbReference type="PANTHER" id="PTHR43047:SF72">
    <property type="entry name" value="OSMOSENSING HISTIDINE PROTEIN KINASE SLN1"/>
    <property type="match status" value="1"/>
</dbReference>
<feature type="region of interest" description="Disordered" evidence="7">
    <location>
        <begin position="250"/>
        <end position="271"/>
    </location>
</feature>
<dbReference type="EMBL" id="CAIJEN010000004">
    <property type="protein sequence ID" value="CAD0085546.1"/>
    <property type="molecule type" value="Genomic_DNA"/>
</dbReference>
<keyword evidence="3 6" id="KW-0597">Phosphoprotein</keyword>
<accession>A0A9N8JIC1</accession>
<evidence type="ECO:0000256" key="3">
    <source>
        <dbReference type="ARBA" id="ARBA00022553"/>
    </source>
</evidence>
<feature type="domain" description="Histidine kinase" evidence="8">
    <location>
        <begin position="534"/>
        <end position="797"/>
    </location>
</feature>
<feature type="compositionally biased region" description="Basic and acidic residues" evidence="7">
    <location>
        <begin position="440"/>
        <end position="451"/>
    </location>
</feature>
<evidence type="ECO:0000256" key="1">
    <source>
        <dbReference type="ARBA" id="ARBA00000085"/>
    </source>
</evidence>
<dbReference type="AlphaFoldDB" id="A0A9N8JIC1"/>
<dbReference type="Proteomes" id="UP000716446">
    <property type="component" value="Unassembled WGS sequence"/>
</dbReference>
<sequence>MAPTPPTAFAAKYGGEIEGVRAREFYKQPFDNLMKTSDEKINSGSHGRSASFDDALAAYAQFICLRLRVSRCLVSCFDRNHQYILAEATPTLSLKTHKADDPNDDLWLGSGVQDRHSHLCERTLELADKKVDNDHDAVVVVPNIAEDDWYKSCQSHINVPEKVCFYAGTAIRSPYGPVIGVISVLDCEHRHDLPDSDKVFLQHMSDTIMSHLDMVRSKEEHRRTSQMVVGLGSFVEGKGQVDMDLHSKTVPKSNKIEHQGNPPRTPGASTSRAPEMLHIQNENPPQHSDDTKTAEDALNFENLQAQMLSTDVKSTFQRAAHIIKDAIDVEGVVFLDASVGSFGALVQSVPAASDDDSASYFTRNSASNKECHVLASAGESSPGFSITEGFLHSFLTRYGQGRIFNIDPKETELHMTNPKTPEESEDFGQKVEPEEEQHSDDEKREEVRRQRQTDLADLKRLFPDARSLAFVPMWDDHRMRWFCGGIIWSNRAIRLLHKDSELSFLRAFGMAIMSEVAKLDTAMADKAKSDLLNSISHELRSPLHGILGSIECLEASDLDPMQHGLVETVDTCGRTLLDTINHLLDFSKINNFTRNKSKRQKNSETRQADMLSLDSTVHLPTITEEALETVFAGYSSTAGSRDESNDSQASKRTDRTPKCDVKVIVDIEAKNHENWLLCTEGGAWKRLVMNLTGNSLKYTTDGFIYIQLASQELPRDGEGSRRSRITLTIKDTGRGMSKEYLQNHLFRPFAQEDPLNPGAGLGLSMVRHIVSNLGGEIFVESELNKGTEIRVEVIMMDPAPSPEANDEAFVMTEAAQKLHGLKAAFIDPPNSSDGETSSQRSLRKALDKQCWGWFRMEFNTVSGIDALGDTAVVLITCYNLPGVKEHLIKLNKPVIVLCESNTRLRQVYAESEALRKTVTTEFIAQPYGPRKLARAFVSCKEQRPPQLEDVILYRDTKLATLPSMPASNTQEQNHKQSSASREVTPSRVTRSQSKAAEEPQGPAKQEDGPKALRLLLVDDNKINLQLLVRYCKSKKHDYVTAEDGVEAVEAFCSHQQDAATKFDFVCMDISMPRMDGLEATRRIRSFEQSNGIEASKVIALTGLASAEAQQEAFSSGVDQFMTKPVRLKELGEVLAGRR</sequence>